<sequence length="288" mass="32398">MSAEAEAHRDLPIRLQFRVVDLTEEAKEKLAEEFDIAFNSRGPFQFVTVYEDGDDAITVSKSVISSLEAAGLRVIKFELDWVVRIEIAQRAGVTKQIVAAWTSPSGDYDFPEQCDFIVKGLWYWPDVEEWLLARGKIEAPEGRHLTLLQANQINRDLGQEVDPILRAMRRAGSVHRRGRSTASLSRSLTLQHAAKILGVALPVLVNLIDSGQIPSHGRFAHRRVNLLDVLAYRDERKAWQYRALGALGEYGDEMEESPGLAVARMKEARKIVAQKRRAQEEIPATEDA</sequence>
<accession>A0A556C4N6</accession>
<evidence type="ECO:0000313" key="3">
    <source>
        <dbReference type="Proteomes" id="UP000316406"/>
    </source>
</evidence>
<feature type="domain" description="Helix-turn-helix" evidence="1">
    <location>
        <begin position="188"/>
        <end position="236"/>
    </location>
</feature>
<dbReference type="EMBL" id="VLTK01000017">
    <property type="protein sequence ID" value="TSI12429.1"/>
    <property type="molecule type" value="Genomic_DNA"/>
</dbReference>
<evidence type="ECO:0000313" key="2">
    <source>
        <dbReference type="EMBL" id="TSI12429.1"/>
    </source>
</evidence>
<dbReference type="AlphaFoldDB" id="A0A556C4N6"/>
<protein>
    <submittedName>
        <fullName evidence="2">Helix-turn-helix domain-containing protein</fullName>
    </submittedName>
</protein>
<dbReference type="RefSeq" id="WP_143924331.1">
    <property type="nucleotide sequence ID" value="NZ_VLTK01000017.1"/>
</dbReference>
<keyword evidence="3" id="KW-1185">Reference proteome</keyword>
<reference evidence="2 3" key="1">
    <citation type="submission" date="2019-07" db="EMBL/GenBank/DDBJ databases">
        <title>Draft genome sequence of Brevibacterium aurantiacum XU54 isolated from Xinjiang China.</title>
        <authorList>
            <person name="Xu X."/>
        </authorList>
    </citation>
    <scope>NUCLEOTIDE SEQUENCE [LARGE SCALE GENOMIC DNA]</scope>
    <source>
        <strain evidence="2 3">XU54</strain>
    </source>
</reference>
<dbReference type="Proteomes" id="UP000316406">
    <property type="component" value="Unassembled WGS sequence"/>
</dbReference>
<evidence type="ECO:0000259" key="1">
    <source>
        <dbReference type="Pfam" id="PF12728"/>
    </source>
</evidence>
<dbReference type="InterPro" id="IPR041657">
    <property type="entry name" value="HTH_17"/>
</dbReference>
<dbReference type="OrthoDB" id="26212at2"/>
<organism evidence="2 3">
    <name type="scientific">Brevibacterium aurantiacum</name>
    <dbReference type="NCBI Taxonomy" id="273384"/>
    <lineage>
        <taxon>Bacteria</taxon>
        <taxon>Bacillati</taxon>
        <taxon>Actinomycetota</taxon>
        <taxon>Actinomycetes</taxon>
        <taxon>Micrococcales</taxon>
        <taxon>Brevibacteriaceae</taxon>
        <taxon>Brevibacterium</taxon>
    </lineage>
</organism>
<comment type="caution">
    <text evidence="2">The sequence shown here is derived from an EMBL/GenBank/DDBJ whole genome shotgun (WGS) entry which is preliminary data.</text>
</comment>
<gene>
    <name evidence="2" type="ORF">FO013_20045</name>
</gene>
<proteinExistence type="predicted"/>
<name>A0A556C4N6_BREAU</name>
<dbReference type="Pfam" id="PF12728">
    <property type="entry name" value="HTH_17"/>
    <property type="match status" value="1"/>
</dbReference>